<dbReference type="RefSeq" id="WP_139917323.1">
    <property type="nucleotide sequence ID" value="NZ_CBCSLE010000033.1"/>
</dbReference>
<name>A0A7X5BN50_9BACT</name>
<reference evidence="2 3" key="1">
    <citation type="submission" date="2020-01" db="EMBL/GenBank/DDBJ databases">
        <title>The draft genome sequence of Corallococcus exiguus DSM 14696.</title>
        <authorList>
            <person name="Zhang X."/>
            <person name="Zhu H."/>
        </authorList>
    </citation>
    <scope>NUCLEOTIDE SEQUENCE [LARGE SCALE GENOMIC DNA]</scope>
    <source>
        <strain evidence="2 3">DSM 14696</strain>
    </source>
</reference>
<dbReference type="GO" id="GO:0016757">
    <property type="term" value="F:glycosyltransferase activity"/>
    <property type="evidence" value="ECO:0007669"/>
    <property type="project" value="UniProtKB-KW"/>
</dbReference>
<protein>
    <submittedName>
        <fullName evidence="2">Phosphoribosyltransferase</fullName>
    </submittedName>
</protein>
<accession>A0A7X5BN50</accession>
<sequence length="223" mass="23647">MQLFRDRVDAGRALGQRLRVLLGGGGDLLVLALPRGGVPVGFEVARILGVPLDVFVVRKLGTPGHEELAMGAIATGGVTVLNGGVVRRLGIPQSAIAAAAEREGRELVRREQLFRDGRPPARVEGRTVILVDDGLATGSTMRAALRALRQQKPARIVVGVGVGAPETCAEFEREADAVVCVHTPESFYAVGQWFEDFTQTTDDEVRELLARAAHGGAVSPAEV</sequence>
<proteinExistence type="predicted"/>
<organism evidence="2 3">
    <name type="scientific">Corallococcus exiguus</name>
    <dbReference type="NCBI Taxonomy" id="83462"/>
    <lineage>
        <taxon>Bacteria</taxon>
        <taxon>Pseudomonadati</taxon>
        <taxon>Myxococcota</taxon>
        <taxon>Myxococcia</taxon>
        <taxon>Myxococcales</taxon>
        <taxon>Cystobacterineae</taxon>
        <taxon>Myxococcaceae</taxon>
        <taxon>Corallococcus</taxon>
    </lineage>
</organism>
<dbReference type="Pfam" id="PF00156">
    <property type="entry name" value="Pribosyltran"/>
    <property type="match status" value="1"/>
</dbReference>
<dbReference type="EMBL" id="JAAAPK010000001">
    <property type="protein sequence ID" value="NBC38671.1"/>
    <property type="molecule type" value="Genomic_DNA"/>
</dbReference>
<dbReference type="InterPro" id="IPR029057">
    <property type="entry name" value="PRTase-like"/>
</dbReference>
<dbReference type="Gene3D" id="3.40.50.2020">
    <property type="match status" value="1"/>
</dbReference>
<evidence type="ECO:0000313" key="3">
    <source>
        <dbReference type="Proteomes" id="UP000537825"/>
    </source>
</evidence>
<keyword evidence="3" id="KW-1185">Reference proteome</keyword>
<dbReference type="CDD" id="cd06223">
    <property type="entry name" value="PRTases_typeI"/>
    <property type="match status" value="1"/>
</dbReference>
<comment type="caution">
    <text evidence="2">The sequence shown here is derived from an EMBL/GenBank/DDBJ whole genome shotgun (WGS) entry which is preliminary data.</text>
</comment>
<gene>
    <name evidence="2" type="ORF">GTZ93_02435</name>
</gene>
<dbReference type="Proteomes" id="UP000537825">
    <property type="component" value="Unassembled WGS sequence"/>
</dbReference>
<dbReference type="InterPro" id="IPR000836">
    <property type="entry name" value="PRTase_dom"/>
</dbReference>
<evidence type="ECO:0000313" key="2">
    <source>
        <dbReference type="EMBL" id="NBC38671.1"/>
    </source>
</evidence>
<keyword evidence="2" id="KW-0328">Glycosyltransferase</keyword>
<dbReference type="SUPFAM" id="SSF53271">
    <property type="entry name" value="PRTase-like"/>
    <property type="match status" value="1"/>
</dbReference>
<feature type="domain" description="Phosphoribosyltransferase" evidence="1">
    <location>
        <begin position="20"/>
        <end position="181"/>
    </location>
</feature>
<evidence type="ECO:0000259" key="1">
    <source>
        <dbReference type="Pfam" id="PF00156"/>
    </source>
</evidence>
<dbReference type="AlphaFoldDB" id="A0A7X5BN50"/>
<keyword evidence="2" id="KW-0808">Transferase</keyword>
<dbReference type="Gene3D" id="3.30.1310.20">
    <property type="entry name" value="PRTase-like"/>
    <property type="match status" value="1"/>
</dbReference>